<feature type="transmembrane region" description="Helical" evidence="6">
    <location>
        <begin position="90"/>
        <end position="109"/>
    </location>
</feature>
<dbReference type="GO" id="GO:0016020">
    <property type="term" value="C:membrane"/>
    <property type="evidence" value="ECO:0007669"/>
    <property type="project" value="UniProtKB-SubCell"/>
</dbReference>
<evidence type="ECO:0000313" key="8">
    <source>
        <dbReference type="EMBL" id="KAI8575707.1"/>
    </source>
</evidence>
<evidence type="ECO:0000256" key="1">
    <source>
        <dbReference type="ARBA" id="ARBA00004141"/>
    </source>
</evidence>
<dbReference type="AlphaFoldDB" id="A0AAD5E2I8"/>
<evidence type="ECO:0000313" key="9">
    <source>
        <dbReference type="Proteomes" id="UP001206595"/>
    </source>
</evidence>
<dbReference type="PANTHER" id="PTHR11132">
    <property type="entry name" value="SOLUTE CARRIER FAMILY 35"/>
    <property type="match status" value="1"/>
</dbReference>
<feature type="region of interest" description="Disordered" evidence="5">
    <location>
        <begin position="339"/>
        <end position="359"/>
    </location>
</feature>
<sequence>MCFATFLSVYNKWMFSEKYYNFQFPLFVTSMHMLVQFTFAGLTLAVLPKFKPKKRPSAKNYLYKVCPCAAATSLDIGLSNLSLKTITLSFYTMCKSSTLAFVLIFAFLFKLEQPRLKLIAIIVIITAGVVLMVSDETDFVVVGFAEVMAGAVLGGLRWSLTEILLRKESLGLSNPCASIFYLAPVQGIILIVISGFVEGYFNIFQSAFFLTFKEGLHTMLVMLFGGVLAFLMIMSEFFLIKRTSVLTLSVCGIFKEVATITVSAIVFGDKLTVVNIMGLCVTLFGIALYNWMKFHERRPEQIELGQEVDAGYEEPRRTQMYSQVAESTPMLLVDNEYHDEEDSESDIELEANRHTAAAH</sequence>
<comment type="caution">
    <text evidence="8">The sequence shown here is derived from an EMBL/GenBank/DDBJ whole genome shotgun (WGS) entry which is preliminary data.</text>
</comment>
<feature type="transmembrane region" description="Helical" evidence="6">
    <location>
        <begin position="245"/>
        <end position="267"/>
    </location>
</feature>
<feature type="transmembrane region" description="Helical" evidence="6">
    <location>
        <begin position="139"/>
        <end position="158"/>
    </location>
</feature>
<feature type="transmembrane region" description="Helical" evidence="6">
    <location>
        <begin position="215"/>
        <end position="233"/>
    </location>
</feature>
<evidence type="ECO:0000256" key="4">
    <source>
        <dbReference type="ARBA" id="ARBA00023136"/>
    </source>
</evidence>
<keyword evidence="9" id="KW-1185">Reference proteome</keyword>
<feature type="domain" description="Sugar phosphate transporter" evidence="7">
    <location>
        <begin position="5"/>
        <end position="290"/>
    </location>
</feature>
<feature type="transmembrane region" description="Helical" evidence="6">
    <location>
        <begin position="116"/>
        <end position="133"/>
    </location>
</feature>
<comment type="subcellular location">
    <subcellularLocation>
        <location evidence="1">Membrane</location>
        <topology evidence="1">Multi-pass membrane protein</topology>
    </subcellularLocation>
</comment>
<dbReference type="EMBL" id="MU620972">
    <property type="protein sequence ID" value="KAI8575707.1"/>
    <property type="molecule type" value="Genomic_DNA"/>
</dbReference>
<keyword evidence="2 6" id="KW-0812">Transmembrane</keyword>
<reference evidence="8" key="2">
    <citation type="journal article" date="2022" name="Proc. Natl. Acad. Sci. U.S.A.">
        <title>Diploid-dominant life cycles characterize the early evolution of Fungi.</title>
        <authorList>
            <person name="Amses K.R."/>
            <person name="Simmons D.R."/>
            <person name="Longcore J.E."/>
            <person name="Mondo S.J."/>
            <person name="Seto K."/>
            <person name="Jeronimo G.H."/>
            <person name="Bonds A.E."/>
            <person name="Quandt C.A."/>
            <person name="Davis W.J."/>
            <person name="Chang Y."/>
            <person name="Federici B.A."/>
            <person name="Kuo A."/>
            <person name="LaButti K."/>
            <person name="Pangilinan J."/>
            <person name="Andreopoulos W."/>
            <person name="Tritt A."/>
            <person name="Riley R."/>
            <person name="Hundley H."/>
            <person name="Johnson J."/>
            <person name="Lipzen A."/>
            <person name="Barry K."/>
            <person name="Lang B.F."/>
            <person name="Cuomo C.A."/>
            <person name="Buchler N.E."/>
            <person name="Grigoriev I.V."/>
            <person name="Spatafora J.W."/>
            <person name="Stajich J.E."/>
            <person name="James T.Y."/>
        </authorList>
    </citation>
    <scope>NUCLEOTIDE SEQUENCE</scope>
    <source>
        <strain evidence="8">AG</strain>
    </source>
</reference>
<evidence type="ECO:0000256" key="2">
    <source>
        <dbReference type="ARBA" id="ARBA00022692"/>
    </source>
</evidence>
<evidence type="ECO:0000256" key="3">
    <source>
        <dbReference type="ARBA" id="ARBA00022989"/>
    </source>
</evidence>
<feature type="compositionally biased region" description="Acidic residues" evidence="5">
    <location>
        <begin position="339"/>
        <end position="349"/>
    </location>
</feature>
<dbReference type="Pfam" id="PF03151">
    <property type="entry name" value="TPT"/>
    <property type="match status" value="1"/>
</dbReference>
<dbReference type="RefSeq" id="XP_051440711.1">
    <property type="nucleotide sequence ID" value="XM_051592158.1"/>
</dbReference>
<dbReference type="GeneID" id="75917501"/>
<evidence type="ECO:0000259" key="7">
    <source>
        <dbReference type="Pfam" id="PF03151"/>
    </source>
</evidence>
<keyword evidence="4 6" id="KW-0472">Membrane</keyword>
<keyword evidence="3 6" id="KW-1133">Transmembrane helix</keyword>
<evidence type="ECO:0000256" key="5">
    <source>
        <dbReference type="SAM" id="MobiDB-lite"/>
    </source>
</evidence>
<feature type="transmembrane region" description="Helical" evidence="6">
    <location>
        <begin position="273"/>
        <end position="292"/>
    </location>
</feature>
<proteinExistence type="predicted"/>
<dbReference type="InterPro" id="IPR050186">
    <property type="entry name" value="TPT_transporter"/>
</dbReference>
<dbReference type="Proteomes" id="UP001206595">
    <property type="component" value="Unassembled WGS sequence"/>
</dbReference>
<feature type="transmembrane region" description="Helical" evidence="6">
    <location>
        <begin position="179"/>
        <end position="203"/>
    </location>
</feature>
<dbReference type="InterPro" id="IPR004853">
    <property type="entry name" value="Sugar_P_trans_dom"/>
</dbReference>
<protein>
    <recommendedName>
        <fullName evidence="7">Sugar phosphate transporter domain-containing protein</fullName>
    </recommendedName>
</protein>
<name>A0AAD5E2I8_UMBRA</name>
<accession>A0AAD5E2I8</accession>
<evidence type="ECO:0000256" key="6">
    <source>
        <dbReference type="SAM" id="Phobius"/>
    </source>
</evidence>
<reference evidence="8" key="1">
    <citation type="submission" date="2021-06" db="EMBL/GenBank/DDBJ databases">
        <authorList>
            <consortium name="DOE Joint Genome Institute"/>
            <person name="Mondo S.J."/>
            <person name="Amses K.R."/>
            <person name="Simmons D.R."/>
            <person name="Longcore J.E."/>
            <person name="Seto K."/>
            <person name="Alves G.H."/>
            <person name="Bonds A.E."/>
            <person name="Quandt C.A."/>
            <person name="Davis W.J."/>
            <person name="Chang Y."/>
            <person name="Letcher P.M."/>
            <person name="Powell M.J."/>
            <person name="Kuo A."/>
            <person name="Labutti K."/>
            <person name="Pangilinan J."/>
            <person name="Andreopoulos W."/>
            <person name="Tritt A."/>
            <person name="Riley R."/>
            <person name="Hundley H."/>
            <person name="Johnson J."/>
            <person name="Lipzen A."/>
            <person name="Barry K."/>
            <person name="Berbee M.L."/>
            <person name="Buchler N.E."/>
            <person name="Grigoriev I.V."/>
            <person name="Spatafora J.W."/>
            <person name="Stajich J.E."/>
            <person name="James T.Y."/>
        </authorList>
    </citation>
    <scope>NUCLEOTIDE SEQUENCE</scope>
    <source>
        <strain evidence="8">AG</strain>
    </source>
</reference>
<dbReference type="InterPro" id="IPR037185">
    <property type="entry name" value="EmrE-like"/>
</dbReference>
<dbReference type="SUPFAM" id="SSF103481">
    <property type="entry name" value="Multidrug resistance efflux transporter EmrE"/>
    <property type="match status" value="2"/>
</dbReference>
<organism evidence="8 9">
    <name type="scientific">Umbelopsis ramanniana AG</name>
    <dbReference type="NCBI Taxonomy" id="1314678"/>
    <lineage>
        <taxon>Eukaryota</taxon>
        <taxon>Fungi</taxon>
        <taxon>Fungi incertae sedis</taxon>
        <taxon>Mucoromycota</taxon>
        <taxon>Mucoromycotina</taxon>
        <taxon>Umbelopsidomycetes</taxon>
        <taxon>Umbelopsidales</taxon>
        <taxon>Umbelopsidaceae</taxon>
        <taxon>Umbelopsis</taxon>
    </lineage>
</organism>
<gene>
    <name evidence="8" type="ORF">K450DRAFT_260424</name>
</gene>
<feature type="transmembrane region" description="Helical" evidence="6">
    <location>
        <begin position="24"/>
        <end position="48"/>
    </location>
</feature>